<proteinExistence type="predicted"/>
<gene>
    <name evidence="2" type="ORF">ERS672216_01766</name>
</gene>
<dbReference type="PANTHER" id="PTHR34821:SF2">
    <property type="entry name" value="INNER MEMBRANE PROTEIN YDCZ"/>
    <property type="match status" value="1"/>
</dbReference>
<keyword evidence="1" id="KW-0472">Membrane</keyword>
<accession>A0A128EIJ8</accession>
<organism evidence="2 3">
    <name type="scientific">Campylobacter geochelonis</name>
    <dbReference type="NCBI Taxonomy" id="1780362"/>
    <lineage>
        <taxon>Bacteria</taxon>
        <taxon>Pseudomonadati</taxon>
        <taxon>Campylobacterota</taxon>
        <taxon>Epsilonproteobacteria</taxon>
        <taxon>Campylobacterales</taxon>
        <taxon>Campylobacteraceae</taxon>
        <taxon>Campylobacter</taxon>
    </lineage>
</organism>
<evidence type="ECO:0000313" key="2">
    <source>
        <dbReference type="EMBL" id="CZE49129.1"/>
    </source>
</evidence>
<dbReference type="AlphaFoldDB" id="A0A128EIJ8"/>
<sequence>MKLLFIITAVVAGMMLPLQAVLNSALGASIKQPLFAAFASFLIGTITLFIALLIIKFDFYSIVQTKSAPPIVWLGGVIGAFYVWIVIVATPILGASLTFATLILGQMLISIMLDHYGVFGLPVVEISLSRIAGVLLILFGIFLIKKF</sequence>
<dbReference type="Pfam" id="PF04657">
    <property type="entry name" value="DMT_YdcZ"/>
    <property type="match status" value="1"/>
</dbReference>
<dbReference type="OrthoDB" id="9097160at2"/>
<evidence type="ECO:0000313" key="3">
    <source>
        <dbReference type="Proteomes" id="UP000069632"/>
    </source>
</evidence>
<dbReference type="RefSeq" id="WP_075531802.1">
    <property type="nucleotide sequence ID" value="NZ_CP053844.1"/>
</dbReference>
<protein>
    <submittedName>
        <fullName evidence="2">Uncharacterized protein conserved in bacteria</fullName>
    </submittedName>
</protein>
<evidence type="ECO:0000256" key="1">
    <source>
        <dbReference type="SAM" id="Phobius"/>
    </source>
</evidence>
<dbReference type="PANTHER" id="PTHR34821">
    <property type="entry name" value="INNER MEMBRANE PROTEIN YDCZ"/>
    <property type="match status" value="1"/>
</dbReference>
<feature type="transmembrane region" description="Helical" evidence="1">
    <location>
        <begin position="116"/>
        <end position="144"/>
    </location>
</feature>
<keyword evidence="3" id="KW-1185">Reference proteome</keyword>
<feature type="transmembrane region" description="Helical" evidence="1">
    <location>
        <begin position="71"/>
        <end position="104"/>
    </location>
</feature>
<dbReference type="InterPro" id="IPR006750">
    <property type="entry name" value="YdcZ"/>
</dbReference>
<dbReference type="GO" id="GO:0005886">
    <property type="term" value="C:plasma membrane"/>
    <property type="evidence" value="ECO:0007669"/>
    <property type="project" value="TreeGrafter"/>
</dbReference>
<dbReference type="Proteomes" id="UP000069632">
    <property type="component" value="Unassembled WGS sequence"/>
</dbReference>
<name>A0A128EIJ8_9BACT</name>
<keyword evidence="1" id="KW-1133">Transmembrane helix</keyword>
<keyword evidence="1" id="KW-0812">Transmembrane</keyword>
<dbReference type="EMBL" id="FIZP01000014">
    <property type="protein sequence ID" value="CZE49129.1"/>
    <property type="molecule type" value="Genomic_DNA"/>
</dbReference>
<reference evidence="2 3" key="1">
    <citation type="submission" date="2016-02" db="EMBL/GenBank/DDBJ databases">
        <authorList>
            <consortium name="Pathogen Informatics"/>
        </authorList>
    </citation>
    <scope>NUCLEOTIDE SEQUENCE [LARGE SCALE GENOMIC DNA]</scope>
    <source>
        <strain evidence="2 3">RC20</strain>
    </source>
</reference>
<feature type="transmembrane region" description="Helical" evidence="1">
    <location>
        <begin position="37"/>
        <end position="59"/>
    </location>
</feature>